<evidence type="ECO:0000256" key="2">
    <source>
        <dbReference type="ARBA" id="ARBA00022723"/>
    </source>
</evidence>
<proteinExistence type="predicted"/>
<reference evidence="4 5" key="1">
    <citation type="journal article" date="2020" name="Arch. Microbiol.">
        <title>The genome sequence of the giant phototrophic gammaproteobacterium Thiospirillum jenense gives insight into its physiological properties and phylogenetic relationships.</title>
        <authorList>
            <person name="Imhoff J.F."/>
            <person name="Meyer T.E."/>
            <person name="Kyndt J.A."/>
        </authorList>
    </citation>
    <scope>NUCLEOTIDE SEQUENCE [LARGE SCALE GENOMIC DNA]</scope>
    <source>
        <strain evidence="4 5">DSM 216</strain>
    </source>
</reference>
<dbReference type="AlphaFoldDB" id="A0A839HRA2"/>
<evidence type="ECO:0000259" key="3">
    <source>
        <dbReference type="Pfam" id="PF13359"/>
    </source>
</evidence>
<accession>A0A839HRA2</accession>
<organism evidence="4 5">
    <name type="scientific">Thiospirillum jenense</name>
    <dbReference type="NCBI Taxonomy" id="1653858"/>
    <lineage>
        <taxon>Bacteria</taxon>
        <taxon>Pseudomonadati</taxon>
        <taxon>Pseudomonadota</taxon>
        <taxon>Gammaproteobacteria</taxon>
        <taxon>Chromatiales</taxon>
        <taxon>Chromatiaceae</taxon>
        <taxon>Thiospirillum</taxon>
    </lineage>
</organism>
<feature type="non-terminal residue" evidence="4">
    <location>
        <position position="1"/>
    </location>
</feature>
<keyword evidence="2" id="KW-0479">Metal-binding</keyword>
<comment type="cofactor">
    <cofactor evidence="1">
        <name>a divalent metal cation</name>
        <dbReference type="ChEBI" id="CHEBI:60240"/>
    </cofactor>
</comment>
<evidence type="ECO:0000313" key="4">
    <source>
        <dbReference type="EMBL" id="MBB1127472.1"/>
    </source>
</evidence>
<feature type="domain" description="DDE Tnp4" evidence="3">
    <location>
        <begin position="1"/>
        <end position="131"/>
    </location>
</feature>
<sequence length="136" mass="15936">LKTMLISTKNRFIKYLSRPYGGRRHDFHLLKQEFPPELPWFENCTIRVDSGYNGIVNSYRCKSVSIPHKKSKNKPLTTEQKNVNKQLASERIFVEHSIGGLKRFRILSDRLRIHNFDLYDKILGVCAGLWNFNLAN</sequence>
<dbReference type="InterPro" id="IPR027806">
    <property type="entry name" value="HARBI1_dom"/>
</dbReference>
<protein>
    <submittedName>
        <fullName evidence="4">Transposase</fullName>
    </submittedName>
</protein>
<dbReference type="EMBL" id="JABVCQ010000119">
    <property type="protein sequence ID" value="MBB1127472.1"/>
    <property type="molecule type" value="Genomic_DNA"/>
</dbReference>
<dbReference type="RefSeq" id="WP_182585067.1">
    <property type="nucleotide sequence ID" value="NZ_JABVCQ010000119.1"/>
</dbReference>
<evidence type="ECO:0000313" key="5">
    <source>
        <dbReference type="Proteomes" id="UP000548632"/>
    </source>
</evidence>
<gene>
    <name evidence="4" type="ORF">HUK38_14810</name>
</gene>
<dbReference type="PANTHER" id="PTHR23080">
    <property type="entry name" value="THAP DOMAIN PROTEIN"/>
    <property type="match status" value="1"/>
</dbReference>
<dbReference type="Pfam" id="PF13359">
    <property type="entry name" value="DDE_Tnp_4"/>
    <property type="match status" value="1"/>
</dbReference>
<evidence type="ECO:0000256" key="1">
    <source>
        <dbReference type="ARBA" id="ARBA00001968"/>
    </source>
</evidence>
<name>A0A839HRA2_9GAMM</name>
<keyword evidence="5" id="KW-1185">Reference proteome</keyword>
<comment type="caution">
    <text evidence="4">The sequence shown here is derived from an EMBL/GenBank/DDBJ whole genome shotgun (WGS) entry which is preliminary data.</text>
</comment>
<dbReference type="GO" id="GO:0046872">
    <property type="term" value="F:metal ion binding"/>
    <property type="evidence" value="ECO:0007669"/>
    <property type="project" value="UniProtKB-KW"/>
</dbReference>
<dbReference type="Proteomes" id="UP000548632">
    <property type="component" value="Unassembled WGS sequence"/>
</dbReference>